<gene>
    <name evidence="3" type="ORF">JK634_12115</name>
</gene>
<keyword evidence="1" id="KW-1133">Transmembrane helix</keyword>
<accession>A0A937FG51</accession>
<organism evidence="3 4">
    <name type="scientific">Clostridium paridis</name>
    <dbReference type="NCBI Taxonomy" id="2803863"/>
    <lineage>
        <taxon>Bacteria</taxon>
        <taxon>Bacillati</taxon>
        <taxon>Bacillota</taxon>
        <taxon>Clostridia</taxon>
        <taxon>Eubacteriales</taxon>
        <taxon>Clostridiaceae</taxon>
        <taxon>Clostridium</taxon>
    </lineage>
</organism>
<dbReference type="Proteomes" id="UP000623681">
    <property type="component" value="Unassembled WGS sequence"/>
</dbReference>
<dbReference type="GO" id="GO:0016020">
    <property type="term" value="C:membrane"/>
    <property type="evidence" value="ECO:0007669"/>
    <property type="project" value="UniProtKB-SubCell"/>
</dbReference>
<feature type="transmembrane region" description="Helical" evidence="1">
    <location>
        <begin position="127"/>
        <end position="145"/>
    </location>
</feature>
<keyword evidence="4" id="KW-1185">Reference proteome</keyword>
<feature type="transmembrane region" description="Helical" evidence="1">
    <location>
        <begin position="47"/>
        <end position="69"/>
    </location>
</feature>
<feature type="domain" description="Phosphatidic acid phosphatase type 2/haloperoxidase" evidence="2">
    <location>
        <begin position="120"/>
        <end position="195"/>
    </location>
</feature>
<dbReference type="Pfam" id="PF01569">
    <property type="entry name" value="PAP2"/>
    <property type="match status" value="1"/>
</dbReference>
<keyword evidence="1" id="KW-0472">Membrane</keyword>
<dbReference type="InterPro" id="IPR000326">
    <property type="entry name" value="PAP2/HPO"/>
</dbReference>
<evidence type="ECO:0000313" key="3">
    <source>
        <dbReference type="EMBL" id="MBL4932558.1"/>
    </source>
</evidence>
<dbReference type="InterPro" id="IPR036938">
    <property type="entry name" value="PAP2/HPO_sf"/>
</dbReference>
<protein>
    <submittedName>
        <fullName evidence="3">Phosphatase PAP2 family protein</fullName>
    </submittedName>
</protein>
<feature type="transmembrane region" description="Helical" evidence="1">
    <location>
        <begin position="157"/>
        <end position="175"/>
    </location>
</feature>
<proteinExistence type="predicted"/>
<keyword evidence="1" id="KW-0812">Transmembrane</keyword>
<evidence type="ECO:0000256" key="1">
    <source>
        <dbReference type="SAM" id="Phobius"/>
    </source>
</evidence>
<sequence>MDKVKENIKHIWLFGIYGIIGSLYGVFNKPWNEVSNLTTIFDMKIPFLKIFIIPYYSWYVFLVGGVLFLMFNDKKSYYKAVYSLCIGVSICYGIYLLFQTTIARPVIVGNDFLSRLVRYTYQNDNPFNCFPSIHVYTTAVIGYFLLGLKNLKSYQKYMILTLVVSIILSTVFVKQHLILDVISALGLGYFIINGINLLEERIGTSKDEEREGTYS</sequence>
<reference evidence="3" key="1">
    <citation type="submission" date="2021-01" db="EMBL/GenBank/DDBJ databases">
        <title>Genome public.</title>
        <authorList>
            <person name="Liu C."/>
            <person name="Sun Q."/>
        </authorList>
    </citation>
    <scope>NUCLEOTIDE SEQUENCE</scope>
    <source>
        <strain evidence="3">YIM B02565</strain>
    </source>
</reference>
<name>A0A937FG51_9CLOT</name>
<evidence type="ECO:0000313" key="4">
    <source>
        <dbReference type="Proteomes" id="UP000623681"/>
    </source>
</evidence>
<comment type="caution">
    <text evidence="3">The sequence shown here is derived from an EMBL/GenBank/DDBJ whole genome shotgun (WGS) entry which is preliminary data.</text>
</comment>
<dbReference type="RefSeq" id="WP_202767904.1">
    <property type="nucleotide sequence ID" value="NZ_JAESWA010000022.1"/>
</dbReference>
<dbReference type="AlphaFoldDB" id="A0A937FG51"/>
<feature type="transmembrane region" description="Helical" evidence="1">
    <location>
        <begin position="81"/>
        <end position="107"/>
    </location>
</feature>
<dbReference type="EMBL" id="JAESWA010000022">
    <property type="protein sequence ID" value="MBL4932558.1"/>
    <property type="molecule type" value="Genomic_DNA"/>
</dbReference>
<feature type="transmembrane region" description="Helical" evidence="1">
    <location>
        <begin position="12"/>
        <end position="27"/>
    </location>
</feature>
<evidence type="ECO:0000259" key="2">
    <source>
        <dbReference type="Pfam" id="PF01569"/>
    </source>
</evidence>
<dbReference type="SUPFAM" id="SSF48317">
    <property type="entry name" value="Acid phosphatase/Vanadium-dependent haloperoxidase"/>
    <property type="match status" value="1"/>
</dbReference>